<gene>
    <name evidence="7" type="ORF">FA10DRAFT_278414</name>
</gene>
<evidence type="ECO:0000313" key="8">
    <source>
        <dbReference type="Proteomes" id="UP000245768"/>
    </source>
</evidence>
<dbReference type="Pfam" id="PF05577">
    <property type="entry name" value="Peptidase_S28"/>
    <property type="match status" value="1"/>
</dbReference>
<dbReference type="GO" id="GO:0008239">
    <property type="term" value="F:dipeptidyl-peptidase activity"/>
    <property type="evidence" value="ECO:0007669"/>
    <property type="project" value="TreeGrafter"/>
</dbReference>
<dbReference type="EMBL" id="KZ819635">
    <property type="protein sequence ID" value="PWN91646.1"/>
    <property type="molecule type" value="Genomic_DNA"/>
</dbReference>
<evidence type="ECO:0000256" key="2">
    <source>
        <dbReference type="ARBA" id="ARBA00022670"/>
    </source>
</evidence>
<evidence type="ECO:0000256" key="1">
    <source>
        <dbReference type="ARBA" id="ARBA00011079"/>
    </source>
</evidence>
<comment type="similarity">
    <text evidence="1">Belongs to the peptidase S28 family.</text>
</comment>
<evidence type="ECO:0000256" key="6">
    <source>
        <dbReference type="SAM" id="SignalP"/>
    </source>
</evidence>
<dbReference type="InterPro" id="IPR008758">
    <property type="entry name" value="Peptidase_S28"/>
</dbReference>
<dbReference type="GeneID" id="37045371"/>
<evidence type="ECO:0000256" key="5">
    <source>
        <dbReference type="ARBA" id="ARBA00023180"/>
    </source>
</evidence>
<evidence type="ECO:0000256" key="4">
    <source>
        <dbReference type="ARBA" id="ARBA00022801"/>
    </source>
</evidence>
<dbReference type="PANTHER" id="PTHR11010:SF117">
    <property type="entry name" value="SERINE PROTEASE 16"/>
    <property type="match status" value="1"/>
</dbReference>
<dbReference type="GO" id="GO:0006508">
    <property type="term" value="P:proteolysis"/>
    <property type="evidence" value="ECO:0007669"/>
    <property type="project" value="UniProtKB-KW"/>
</dbReference>
<keyword evidence="3 6" id="KW-0732">Signal</keyword>
<dbReference type="Gene3D" id="3.40.50.1820">
    <property type="entry name" value="alpha/beta hydrolase"/>
    <property type="match status" value="2"/>
</dbReference>
<evidence type="ECO:0000256" key="3">
    <source>
        <dbReference type="ARBA" id="ARBA00022729"/>
    </source>
</evidence>
<evidence type="ECO:0008006" key="9">
    <source>
        <dbReference type="Google" id="ProtNLM"/>
    </source>
</evidence>
<evidence type="ECO:0000313" key="7">
    <source>
        <dbReference type="EMBL" id="PWN91646.1"/>
    </source>
</evidence>
<keyword evidence="2" id="KW-0645">Protease</keyword>
<dbReference type="InParanoid" id="A0A316YRL2"/>
<dbReference type="Proteomes" id="UP000245768">
    <property type="component" value="Unassembled WGS sequence"/>
</dbReference>
<keyword evidence="5" id="KW-0325">Glycoprotein</keyword>
<dbReference type="SUPFAM" id="SSF53474">
    <property type="entry name" value="alpha/beta-Hydrolases"/>
    <property type="match status" value="1"/>
</dbReference>
<protein>
    <recommendedName>
        <fullName evidence="9">Peptidase S28</fullName>
    </recommendedName>
</protein>
<sequence length="605" mass="66606">MQLYTVLTLALSLVGVSHGMQTTPRLMAGYEKFVQRASQNGAQSKLLFNASQQAVFSSLIASQKPATADDDDAAPTYPDIVLGNVTQPIDHFGDGVNGAKFQQRYWYHLRYYKPPSQRSANSTVPIFILDSGESDGTPRLPYLDHGIIDILANATGGIPVVLEHRYYGASLPNRTDFGPGETWTTDELRWLNNKQALEDSAQFVKKMKFDGVDEDLTAPKTPVIYYGGSYAGARAAHMRVVYPDLIYGSIASSGVVAAIEEFPYLYFPTFAGAQVDCSQAMASGVEWMDKILAPEPHKGRHQPKRDAAKTKQLQALFGLEDLADPTDFANTVSYPIGSYQSLNWDPSVSTPIFPAFCTALVGHPSGSVDPAPQRRAQSNNTLDAPQVVLNWAAYVKETVVDPCTQDGTSVEECFSTQATVDQYKNATALDDGFSWTFQFCTTWGYFQTAPRTPDPAAVPFDFTVSGPKVLSALLDLDYVSEICHKGFTEGKHFKMPKHPNTTEVNRLGAFSIEMDRLAFINGQSLMASDTNPQDDPWRPATVHSEQFAYGGARQDSLLRPFKLIPNCWHHCDENGNKTFEAPRIAKVHAETVDFVKSWLGGFGVK</sequence>
<organism evidence="7 8">
    <name type="scientific">Acaromyces ingoldii</name>
    <dbReference type="NCBI Taxonomy" id="215250"/>
    <lineage>
        <taxon>Eukaryota</taxon>
        <taxon>Fungi</taxon>
        <taxon>Dikarya</taxon>
        <taxon>Basidiomycota</taxon>
        <taxon>Ustilaginomycotina</taxon>
        <taxon>Exobasidiomycetes</taxon>
        <taxon>Exobasidiales</taxon>
        <taxon>Cryptobasidiaceae</taxon>
        <taxon>Acaromyces</taxon>
    </lineage>
</organism>
<name>A0A316YRL2_9BASI</name>
<dbReference type="GO" id="GO:0070008">
    <property type="term" value="F:serine-type exopeptidase activity"/>
    <property type="evidence" value="ECO:0007669"/>
    <property type="project" value="InterPro"/>
</dbReference>
<feature type="chain" id="PRO_5016320098" description="Peptidase S28" evidence="6">
    <location>
        <begin position="20"/>
        <end position="605"/>
    </location>
</feature>
<dbReference type="RefSeq" id="XP_025378844.1">
    <property type="nucleotide sequence ID" value="XM_025523455.1"/>
</dbReference>
<proteinExistence type="inferred from homology"/>
<feature type="signal peptide" evidence="6">
    <location>
        <begin position="1"/>
        <end position="19"/>
    </location>
</feature>
<reference evidence="7 8" key="1">
    <citation type="journal article" date="2018" name="Mol. Biol. Evol.">
        <title>Broad Genomic Sampling Reveals a Smut Pathogenic Ancestry of the Fungal Clade Ustilaginomycotina.</title>
        <authorList>
            <person name="Kijpornyongpan T."/>
            <person name="Mondo S.J."/>
            <person name="Barry K."/>
            <person name="Sandor L."/>
            <person name="Lee J."/>
            <person name="Lipzen A."/>
            <person name="Pangilinan J."/>
            <person name="LaButti K."/>
            <person name="Hainaut M."/>
            <person name="Henrissat B."/>
            <person name="Grigoriev I.V."/>
            <person name="Spatafora J.W."/>
            <person name="Aime M.C."/>
        </authorList>
    </citation>
    <scope>NUCLEOTIDE SEQUENCE [LARGE SCALE GENOMIC DNA]</scope>
    <source>
        <strain evidence="7 8">MCA 4198</strain>
    </source>
</reference>
<keyword evidence="8" id="KW-1185">Reference proteome</keyword>
<keyword evidence="4" id="KW-0378">Hydrolase</keyword>
<dbReference type="OrthoDB" id="2130629at2759"/>
<dbReference type="PANTHER" id="PTHR11010">
    <property type="entry name" value="PROTEASE S28 PRO-X CARBOXYPEPTIDASE-RELATED"/>
    <property type="match status" value="1"/>
</dbReference>
<dbReference type="AlphaFoldDB" id="A0A316YRL2"/>
<accession>A0A316YRL2</accession>
<dbReference type="InterPro" id="IPR029058">
    <property type="entry name" value="AB_hydrolase_fold"/>
</dbReference>